<dbReference type="InterPro" id="IPR019861">
    <property type="entry name" value="PorP/SprF_Bacteroidetes"/>
</dbReference>
<dbReference type="NCBIfam" id="TIGR03519">
    <property type="entry name" value="T9SS_PorP_fam"/>
    <property type="match status" value="1"/>
</dbReference>
<feature type="chain" id="PRO_5024324394" evidence="1">
    <location>
        <begin position="20"/>
        <end position="317"/>
    </location>
</feature>
<dbReference type="EMBL" id="VKKZ01000019">
    <property type="protein sequence ID" value="KAA6435444.1"/>
    <property type="molecule type" value="Genomic_DNA"/>
</dbReference>
<dbReference type="Proteomes" id="UP001570846">
    <property type="component" value="Unassembled WGS sequence"/>
</dbReference>
<accession>A0A5M8QKD5</accession>
<dbReference type="AlphaFoldDB" id="A0A5M8QKD5"/>
<dbReference type="Pfam" id="PF11751">
    <property type="entry name" value="PorP_SprF"/>
    <property type="match status" value="1"/>
</dbReference>
<feature type="signal peptide" evidence="1">
    <location>
        <begin position="1"/>
        <end position="19"/>
    </location>
</feature>
<reference evidence="2 4" key="1">
    <citation type="submission" date="2019-07" db="EMBL/GenBank/DDBJ databases">
        <authorList>
            <person name="Qu J.-H."/>
        </authorList>
    </citation>
    <scope>NUCLEOTIDE SEQUENCE [LARGE SCALE GENOMIC DNA]</scope>
    <source>
        <strain evidence="2 4">MDT1-10-3</strain>
    </source>
</reference>
<evidence type="ECO:0000313" key="3">
    <source>
        <dbReference type="EMBL" id="MFA1769812.1"/>
    </source>
</evidence>
<dbReference type="OrthoDB" id="978914at2"/>
<protein>
    <submittedName>
        <fullName evidence="2">Type IX secretion system membrane protein PorP/SprF</fullName>
    </submittedName>
</protein>
<comment type="caution">
    <text evidence="2">The sequence shown here is derived from an EMBL/GenBank/DDBJ whole genome shotgun (WGS) entry which is preliminary data.</text>
</comment>
<evidence type="ECO:0000313" key="2">
    <source>
        <dbReference type="EMBL" id="KAA6435444.1"/>
    </source>
</evidence>
<organism evidence="2 4">
    <name type="scientific">Rufibacter glacialis</name>
    <dbReference type="NCBI Taxonomy" id="1259555"/>
    <lineage>
        <taxon>Bacteria</taxon>
        <taxon>Pseudomonadati</taxon>
        <taxon>Bacteroidota</taxon>
        <taxon>Cytophagia</taxon>
        <taxon>Cytophagales</taxon>
        <taxon>Hymenobacteraceae</taxon>
        <taxon>Rufibacter</taxon>
    </lineage>
</organism>
<keyword evidence="1" id="KW-0732">Signal</keyword>
<evidence type="ECO:0000313" key="4">
    <source>
        <dbReference type="Proteomes" id="UP000323866"/>
    </source>
</evidence>
<keyword evidence="5" id="KW-1185">Reference proteome</keyword>
<sequence length="317" mass="35351">MKKNLLLFFFLLGATAAVAQQKALSSQYMTNYFLLNPAVAGFEKTMNFKAGFRNQWVGFEGAPTTFYVSGETALFQGKGRRARKRTQGYHGAGGYAYTDRTGPTSHTAVLASYAYHVPLDRDLFLSSGIFAGFQQFKFDPAKVKMADNSTHLDPVTNGGTINSFMPDVSIGTYLHKEEFFFGVSLLQALGNKFFDVENTDASSKLYRHLFVSGGYNFELKKNITLAPSFLLKYAGPAPLQADLNLKGVYSFSKRRKTKFDDEVWAGLSYRTQDALVGLVGAQFLQKYQVSYSYDITVSPLRYYSAGSHEIMVGFRVK</sequence>
<dbReference type="EMBL" id="JBGOGF010000001">
    <property type="protein sequence ID" value="MFA1769812.1"/>
    <property type="molecule type" value="Genomic_DNA"/>
</dbReference>
<dbReference type="Proteomes" id="UP000323866">
    <property type="component" value="Unassembled WGS sequence"/>
</dbReference>
<reference evidence="3 5" key="3">
    <citation type="submission" date="2024-08" db="EMBL/GenBank/DDBJ databases">
        <authorList>
            <person name="Wei W."/>
        </authorList>
    </citation>
    <scope>NUCLEOTIDE SEQUENCE [LARGE SCALE GENOMIC DNA]</scope>
    <source>
        <strain evidence="3 5">XU2</strain>
    </source>
</reference>
<evidence type="ECO:0000313" key="5">
    <source>
        <dbReference type="Proteomes" id="UP001570846"/>
    </source>
</evidence>
<dbReference type="RefSeq" id="WP_149097637.1">
    <property type="nucleotide sequence ID" value="NZ_BMMG01000002.1"/>
</dbReference>
<proteinExistence type="predicted"/>
<reference evidence="2 4" key="2">
    <citation type="submission" date="2019-09" db="EMBL/GenBank/DDBJ databases">
        <title>A bacterium isolated from glacier soil.</title>
        <authorList>
            <person name="Liu Q."/>
        </authorList>
    </citation>
    <scope>NUCLEOTIDE SEQUENCE [LARGE SCALE GENOMIC DNA]</scope>
    <source>
        <strain evidence="2 4">MDT1-10-3</strain>
    </source>
</reference>
<evidence type="ECO:0000256" key="1">
    <source>
        <dbReference type="SAM" id="SignalP"/>
    </source>
</evidence>
<name>A0A5M8QKD5_9BACT</name>
<gene>
    <name evidence="3" type="ORF">ACD591_00795</name>
    <name evidence="2" type="ORF">FOE74_05705</name>
</gene>